<dbReference type="Proteomes" id="UP000436088">
    <property type="component" value="Unassembled WGS sequence"/>
</dbReference>
<dbReference type="GO" id="GO:0042910">
    <property type="term" value="F:xenobiotic transmembrane transporter activity"/>
    <property type="evidence" value="ECO:0007669"/>
    <property type="project" value="InterPro"/>
</dbReference>
<comment type="caution">
    <text evidence="3">The sequence shown here is derived from an EMBL/GenBank/DDBJ whole genome shotgun (WGS) entry which is preliminary data.</text>
</comment>
<proteinExistence type="inferred from homology"/>
<evidence type="ECO:0000313" key="4">
    <source>
        <dbReference type="Proteomes" id="UP000436088"/>
    </source>
</evidence>
<feature type="transmembrane region" description="Helical" evidence="2">
    <location>
        <begin position="75"/>
        <end position="93"/>
    </location>
</feature>
<feature type="transmembrane region" description="Helical" evidence="2">
    <location>
        <begin position="25"/>
        <end position="45"/>
    </location>
</feature>
<evidence type="ECO:0000313" key="3">
    <source>
        <dbReference type="EMBL" id="KAE8672482.1"/>
    </source>
</evidence>
<dbReference type="GO" id="GO:0016020">
    <property type="term" value="C:membrane"/>
    <property type="evidence" value="ECO:0007669"/>
    <property type="project" value="InterPro"/>
</dbReference>
<feature type="transmembrane region" description="Helical" evidence="2">
    <location>
        <begin position="113"/>
        <end position="131"/>
    </location>
</feature>
<keyword evidence="4" id="KW-1185">Reference proteome</keyword>
<keyword evidence="2" id="KW-0812">Transmembrane</keyword>
<dbReference type="EMBL" id="VEPZ02001445">
    <property type="protein sequence ID" value="KAE8672482.1"/>
    <property type="molecule type" value="Genomic_DNA"/>
</dbReference>
<dbReference type="PANTHER" id="PTHR11206">
    <property type="entry name" value="MULTIDRUG RESISTANCE PROTEIN"/>
    <property type="match status" value="1"/>
</dbReference>
<evidence type="ECO:0000256" key="1">
    <source>
        <dbReference type="ARBA" id="ARBA00010199"/>
    </source>
</evidence>
<name>A0A6A2XB53_HIBSY</name>
<gene>
    <name evidence="3" type="ORF">F3Y22_tig00111841pilonHSYRG00337</name>
</gene>
<organism evidence="3 4">
    <name type="scientific">Hibiscus syriacus</name>
    <name type="common">Rose of Sharon</name>
    <dbReference type="NCBI Taxonomy" id="106335"/>
    <lineage>
        <taxon>Eukaryota</taxon>
        <taxon>Viridiplantae</taxon>
        <taxon>Streptophyta</taxon>
        <taxon>Embryophyta</taxon>
        <taxon>Tracheophyta</taxon>
        <taxon>Spermatophyta</taxon>
        <taxon>Magnoliopsida</taxon>
        <taxon>eudicotyledons</taxon>
        <taxon>Gunneridae</taxon>
        <taxon>Pentapetalae</taxon>
        <taxon>rosids</taxon>
        <taxon>malvids</taxon>
        <taxon>Malvales</taxon>
        <taxon>Malvaceae</taxon>
        <taxon>Malvoideae</taxon>
        <taxon>Hibiscus</taxon>
    </lineage>
</organism>
<dbReference type="GO" id="GO:0015297">
    <property type="term" value="F:antiporter activity"/>
    <property type="evidence" value="ECO:0007669"/>
    <property type="project" value="InterPro"/>
</dbReference>
<evidence type="ECO:0000256" key="2">
    <source>
        <dbReference type="SAM" id="Phobius"/>
    </source>
</evidence>
<sequence>MVLTGLFLYARSMISMLFLGRLGELALAGGSLAIGFANITGYSVLSGLSIGMEPICGQAFGAKKYKILGLAMQKMTLLLLLTSIVIASLWLNMKIYFSFFAKMKTSPMKLESTFFILFQTFLHSLFYILYVHI</sequence>
<reference evidence="3" key="1">
    <citation type="submission" date="2019-09" db="EMBL/GenBank/DDBJ databases">
        <title>Draft genome information of white flower Hibiscus syriacus.</title>
        <authorList>
            <person name="Kim Y.-M."/>
        </authorList>
    </citation>
    <scope>NUCLEOTIDE SEQUENCE [LARGE SCALE GENOMIC DNA]</scope>
    <source>
        <strain evidence="3">YM2019G1</strain>
    </source>
</reference>
<keyword evidence="2" id="KW-1133">Transmembrane helix</keyword>
<keyword evidence="2" id="KW-0472">Membrane</keyword>
<protein>
    <submittedName>
        <fullName evidence="3">Uncharacterized protein</fullName>
    </submittedName>
</protein>
<dbReference type="Pfam" id="PF01554">
    <property type="entry name" value="MatE"/>
    <property type="match status" value="1"/>
</dbReference>
<dbReference type="InterPro" id="IPR002528">
    <property type="entry name" value="MATE_fam"/>
</dbReference>
<dbReference type="AlphaFoldDB" id="A0A6A2XB53"/>
<comment type="similarity">
    <text evidence="1">Belongs to the multi antimicrobial extrusion (MATE) (TC 2.A.66.1) family.</text>
</comment>
<accession>A0A6A2XB53</accession>